<dbReference type="EMBL" id="LROM01000033">
    <property type="protein sequence ID" value="OFA08845.1"/>
    <property type="molecule type" value="Genomic_DNA"/>
</dbReference>
<dbReference type="RefSeq" id="WP_070246078.1">
    <property type="nucleotide sequence ID" value="NZ_LROM01000033.1"/>
</dbReference>
<proteinExistence type="predicted"/>
<name>A0A1E7X6V7_9BURK</name>
<evidence type="ECO:0000313" key="1">
    <source>
        <dbReference type="EMBL" id="OFA08845.1"/>
    </source>
</evidence>
<comment type="caution">
    <text evidence="1">The sequence shown here is derived from an EMBL/GenBank/DDBJ whole genome shotgun (WGS) entry which is preliminary data.</text>
</comment>
<evidence type="ECO:0000313" key="2">
    <source>
        <dbReference type="Proteomes" id="UP000175989"/>
    </source>
</evidence>
<dbReference type="AlphaFoldDB" id="A0A1E7X6V7"/>
<reference evidence="2" key="1">
    <citation type="journal article" date="2016" name="Front. Microbiol.">
        <title>Molecular Keys to the Janthinobacterium and Duganella spp. Interaction with the Plant Pathogen Fusarium graminearum.</title>
        <authorList>
            <person name="Haack F.S."/>
            <person name="Poehlein A."/>
            <person name="Kroger C."/>
            <person name="Voigt C.A."/>
            <person name="Piepenbring M."/>
            <person name="Bode H.B."/>
            <person name="Daniel R."/>
            <person name="Schafer W."/>
            <person name="Streit W.R."/>
        </authorList>
    </citation>
    <scope>NUCLEOTIDE SEQUENCE [LARGE SCALE GENOMIC DNA]</scope>
    <source>
        <strain evidence="2">T54</strain>
    </source>
</reference>
<dbReference type="OrthoDB" id="6157808at2"/>
<dbReference type="PATRIC" id="fig|762836.4.peg.482"/>
<organism evidence="1 2">
    <name type="scientific">Duganella phyllosphaerae</name>
    <dbReference type="NCBI Taxonomy" id="762836"/>
    <lineage>
        <taxon>Bacteria</taxon>
        <taxon>Pseudomonadati</taxon>
        <taxon>Pseudomonadota</taxon>
        <taxon>Betaproteobacteria</taxon>
        <taxon>Burkholderiales</taxon>
        <taxon>Oxalobacteraceae</taxon>
        <taxon>Telluria group</taxon>
        <taxon>Duganella</taxon>
    </lineage>
</organism>
<accession>A0A1E7X6V7</accession>
<dbReference type="Proteomes" id="UP000175989">
    <property type="component" value="Unassembled WGS sequence"/>
</dbReference>
<protein>
    <submittedName>
        <fullName evidence="1">Uncharacterized protein</fullName>
    </submittedName>
</protein>
<keyword evidence="2" id="KW-1185">Reference proteome</keyword>
<gene>
    <name evidence="1" type="ORF">DUPY_04520</name>
</gene>
<sequence>MNNLRILHDNAGDRAVLAATSQAGALGPANLQRDERSAVWRTQGRSVLLDVNWAAPELLACLALVRTNLRSCARVRVRGWSVPGDASPAIDTGWVQPCREAPLDTYPFGVLPLGWNAHRWGGVNTWARGGGADAAVWFDPVHVRRLVVEIWAEQSIEPYIEISRLVIGNYWSPEYNAEYGAQLQIQDSSESYRTAAGEQKTAVGTISSQLSVSLAYITPTDRARLMRIVRECGAVRPLLFSLFPENPDPLIEQDHTLYGRATNLDAISASSFDIYSAPLQIEGI</sequence>